<comment type="caution">
    <text evidence="2">The sequence shown here is derived from an EMBL/GenBank/DDBJ whole genome shotgun (WGS) entry which is preliminary data.</text>
</comment>
<protein>
    <submittedName>
        <fullName evidence="2">Uncharacterized protein</fullName>
    </submittedName>
</protein>
<evidence type="ECO:0000313" key="3">
    <source>
        <dbReference type="Proteomes" id="UP000593575"/>
    </source>
</evidence>
<accession>A0A7J9IWK1</accession>
<keyword evidence="3" id="KW-1185">Reference proteome</keyword>
<evidence type="ECO:0000256" key="1">
    <source>
        <dbReference type="SAM" id="MobiDB-lite"/>
    </source>
</evidence>
<gene>
    <name evidence="2" type="ORF">Goarm_011313</name>
</gene>
<organism evidence="2 3">
    <name type="scientific">Gossypium armourianum</name>
    <dbReference type="NCBI Taxonomy" id="34283"/>
    <lineage>
        <taxon>Eukaryota</taxon>
        <taxon>Viridiplantae</taxon>
        <taxon>Streptophyta</taxon>
        <taxon>Embryophyta</taxon>
        <taxon>Tracheophyta</taxon>
        <taxon>Spermatophyta</taxon>
        <taxon>Magnoliopsida</taxon>
        <taxon>eudicotyledons</taxon>
        <taxon>Gunneridae</taxon>
        <taxon>Pentapetalae</taxon>
        <taxon>rosids</taxon>
        <taxon>malvids</taxon>
        <taxon>Malvales</taxon>
        <taxon>Malvaceae</taxon>
        <taxon>Malvoideae</taxon>
        <taxon>Gossypium</taxon>
    </lineage>
</organism>
<dbReference type="EMBL" id="JABFAE010000004">
    <property type="protein sequence ID" value="MBA0826467.1"/>
    <property type="molecule type" value="Genomic_DNA"/>
</dbReference>
<sequence>MDATAGCKYSTNGPPASEGENLEQVDFSYADLQVQVHDLSLRYASKGLAKNLGNIMGFFLDYDGHLGCFANMNTNVDSIDNEYLLAPFTIDEFCKVVFSMHLDKALRPDDLNPTFHQHYWSIMDDDIFMQCCAWIEQGELLISLNDTLIILILKKDMPTRV</sequence>
<reference evidence="2 3" key="1">
    <citation type="journal article" date="2019" name="Genome Biol. Evol.">
        <title>Insights into the evolution of the New World diploid cottons (Gossypium, subgenus Houzingenia) based on genome sequencing.</title>
        <authorList>
            <person name="Grover C.E."/>
            <person name="Arick M.A. 2nd"/>
            <person name="Thrash A."/>
            <person name="Conover J.L."/>
            <person name="Sanders W.S."/>
            <person name="Peterson D.G."/>
            <person name="Frelichowski J.E."/>
            <person name="Scheffler J.A."/>
            <person name="Scheffler B.E."/>
            <person name="Wendel J.F."/>
        </authorList>
    </citation>
    <scope>NUCLEOTIDE SEQUENCE [LARGE SCALE GENOMIC DNA]</scope>
    <source>
        <strain evidence="2">6</strain>
        <tissue evidence="2">Leaf</tissue>
    </source>
</reference>
<dbReference type="AlphaFoldDB" id="A0A7J9IWK1"/>
<evidence type="ECO:0000313" key="2">
    <source>
        <dbReference type="EMBL" id="MBA0826467.1"/>
    </source>
</evidence>
<proteinExistence type="predicted"/>
<name>A0A7J9IWK1_9ROSI</name>
<feature type="region of interest" description="Disordered" evidence="1">
    <location>
        <begin position="1"/>
        <end position="20"/>
    </location>
</feature>
<dbReference type="Proteomes" id="UP000593575">
    <property type="component" value="Unassembled WGS sequence"/>
</dbReference>